<dbReference type="Gene3D" id="1.20.1330.10">
    <property type="entry name" value="f41 fragment of flagellin, N-terminal domain"/>
    <property type="match status" value="2"/>
</dbReference>
<evidence type="ECO:0000256" key="2">
    <source>
        <dbReference type="ARBA" id="ARBA00022525"/>
    </source>
</evidence>
<dbReference type="AlphaFoldDB" id="A0A167DWW0"/>
<sequence length="457" mass="49729">MLSINHFYNRHRMSSHKTAQAQETLTEQLSTGKRINSAKDDAAGLQISNRLTTQALVKEQTQRNINDGISYGQVADTALSEVTELLQRMRVLALQAANGSNSDEDRIAINLEMQQNIEAIDGVAMNTEIFGKKPLLSLQEEPEPTPLDNVQLLNEAFSNGISATLPSGYRSFGLIPAGSTNVRIYLDSYGANDDLQLFNAQGQHLIGKDLSHDSANIEAKLFTSQNGYHGHEKYDSSLLFDGGGYNFPATNMRQINGMNFTFSGDGHGGGDYREEVIIDEVTEHLLVSVTEITNGAFEIRASWDSMPDSISAPLLPSAKDGPMLITAKDDAIGEDGYVIFDDIDASAQSLNIAELSADTQAGAQASITAIDAALKQVGQFRADIGAKMNALESIFRNQSNQHTQLSTANQKIVDADFAYTMTQNVKQDILKQSQIAITTQAKQAFQKSMTNLIQLIG</sequence>
<dbReference type="InterPro" id="IPR046358">
    <property type="entry name" value="Flagellin_C"/>
</dbReference>
<dbReference type="PRINTS" id="PR00207">
    <property type="entry name" value="FLAGELLIN"/>
</dbReference>
<dbReference type="SUPFAM" id="SSF64518">
    <property type="entry name" value="Phase 1 flagellin"/>
    <property type="match status" value="1"/>
</dbReference>
<dbReference type="InterPro" id="IPR042187">
    <property type="entry name" value="Flagellin_C_sub2"/>
</dbReference>
<feature type="domain" description="Flagellin N-terminal" evidence="5">
    <location>
        <begin position="5"/>
        <end position="133"/>
    </location>
</feature>
<evidence type="ECO:0000256" key="1">
    <source>
        <dbReference type="ARBA" id="ARBA00005709"/>
    </source>
</evidence>
<gene>
    <name evidence="7" type="ORF">N476_19565</name>
</gene>
<dbReference type="GO" id="GO:0009288">
    <property type="term" value="C:bacterial-type flagellum"/>
    <property type="evidence" value="ECO:0007669"/>
    <property type="project" value="UniProtKB-SubCell"/>
</dbReference>
<comment type="caution">
    <text evidence="7">The sequence shown here is derived from an EMBL/GenBank/DDBJ whole genome shotgun (WGS) entry which is preliminary data.</text>
</comment>
<dbReference type="PANTHER" id="PTHR42792:SF2">
    <property type="entry name" value="FLAGELLIN"/>
    <property type="match status" value="1"/>
</dbReference>
<dbReference type="Pfam" id="PF00669">
    <property type="entry name" value="Flagellin_N"/>
    <property type="match status" value="1"/>
</dbReference>
<dbReference type="Gene3D" id="6.10.10.10">
    <property type="entry name" value="Flagellar export chaperone, C-terminal domain"/>
    <property type="match status" value="1"/>
</dbReference>
<dbReference type="GO" id="GO:0005576">
    <property type="term" value="C:extracellular region"/>
    <property type="evidence" value="ECO:0007669"/>
    <property type="project" value="UniProtKB-SubCell"/>
</dbReference>
<keyword evidence="2 4" id="KW-0964">Secreted</keyword>
<organism evidence="7 8">
    <name type="scientific">Pseudoalteromonas luteoviolacea H33</name>
    <dbReference type="NCBI Taxonomy" id="1365251"/>
    <lineage>
        <taxon>Bacteria</taxon>
        <taxon>Pseudomonadati</taxon>
        <taxon>Pseudomonadota</taxon>
        <taxon>Gammaproteobacteria</taxon>
        <taxon>Alteromonadales</taxon>
        <taxon>Pseudoalteromonadaceae</taxon>
        <taxon>Pseudoalteromonas</taxon>
    </lineage>
</organism>
<name>A0A167DWW0_9GAMM</name>
<dbReference type="Pfam" id="PF00700">
    <property type="entry name" value="Flagellin_C"/>
    <property type="match status" value="1"/>
</dbReference>
<dbReference type="RefSeq" id="WP_063362570.1">
    <property type="nucleotide sequence ID" value="NZ_AUXZ01000081.1"/>
</dbReference>
<evidence type="ECO:0000259" key="6">
    <source>
        <dbReference type="Pfam" id="PF00700"/>
    </source>
</evidence>
<dbReference type="PANTHER" id="PTHR42792">
    <property type="entry name" value="FLAGELLIN"/>
    <property type="match status" value="1"/>
</dbReference>
<evidence type="ECO:0000256" key="4">
    <source>
        <dbReference type="RuleBase" id="RU362073"/>
    </source>
</evidence>
<dbReference type="PATRIC" id="fig|1365251.3.peg.3225"/>
<keyword evidence="3 4" id="KW-0975">Bacterial flagellum</keyword>
<evidence type="ECO:0000256" key="3">
    <source>
        <dbReference type="ARBA" id="ARBA00023143"/>
    </source>
</evidence>
<dbReference type="InterPro" id="IPR001029">
    <property type="entry name" value="Flagellin_N"/>
</dbReference>
<comment type="subcellular location">
    <subcellularLocation>
        <location evidence="4">Secreted</location>
    </subcellularLocation>
    <subcellularLocation>
        <location evidence="4">Bacterial flagellum</location>
    </subcellularLocation>
</comment>
<comment type="similarity">
    <text evidence="1 4">Belongs to the bacterial flagellin family.</text>
</comment>
<evidence type="ECO:0000313" key="7">
    <source>
        <dbReference type="EMBL" id="KZN49485.1"/>
    </source>
</evidence>
<reference evidence="7 8" key="1">
    <citation type="submission" date="2013-07" db="EMBL/GenBank/DDBJ databases">
        <title>Comparative Genomic and Metabolomic Analysis of Twelve Strains of Pseudoalteromonas luteoviolacea.</title>
        <authorList>
            <person name="Vynne N.G."/>
            <person name="Mansson M."/>
            <person name="Gram L."/>
        </authorList>
    </citation>
    <scope>NUCLEOTIDE SEQUENCE [LARGE SCALE GENOMIC DNA]</scope>
    <source>
        <strain evidence="7 8">H33</strain>
    </source>
</reference>
<protein>
    <recommendedName>
        <fullName evidence="4">Flagellin</fullName>
    </recommendedName>
</protein>
<proteinExistence type="inferred from homology"/>
<dbReference type="InterPro" id="IPR001492">
    <property type="entry name" value="Flagellin"/>
</dbReference>
<dbReference type="OrthoDB" id="9796789at2"/>
<comment type="function">
    <text evidence="4">Flagellin is the subunit protein which polymerizes to form the filaments of bacterial flagella.</text>
</comment>
<dbReference type="Proteomes" id="UP000076503">
    <property type="component" value="Unassembled WGS sequence"/>
</dbReference>
<evidence type="ECO:0000313" key="8">
    <source>
        <dbReference type="Proteomes" id="UP000076503"/>
    </source>
</evidence>
<evidence type="ECO:0000259" key="5">
    <source>
        <dbReference type="Pfam" id="PF00669"/>
    </source>
</evidence>
<accession>A0A167DWW0</accession>
<dbReference type="EMBL" id="AUXZ01000081">
    <property type="protein sequence ID" value="KZN49485.1"/>
    <property type="molecule type" value="Genomic_DNA"/>
</dbReference>
<feature type="domain" description="Flagellin C-terminal" evidence="6">
    <location>
        <begin position="367"/>
        <end position="447"/>
    </location>
</feature>
<dbReference type="GO" id="GO:0005198">
    <property type="term" value="F:structural molecule activity"/>
    <property type="evidence" value="ECO:0007669"/>
    <property type="project" value="UniProtKB-UniRule"/>
</dbReference>